<dbReference type="InterPro" id="IPR003783">
    <property type="entry name" value="Regulatory_RecX"/>
</dbReference>
<protein>
    <recommendedName>
        <fullName evidence="3 5">Regulatory protein RecX</fullName>
    </recommendedName>
</protein>
<evidence type="ECO:0000259" key="9">
    <source>
        <dbReference type="Pfam" id="PF21982"/>
    </source>
</evidence>
<dbReference type="PANTHER" id="PTHR33602:SF1">
    <property type="entry name" value="REGULATORY PROTEIN RECX FAMILY PROTEIN"/>
    <property type="match status" value="1"/>
</dbReference>
<evidence type="ECO:0000256" key="6">
    <source>
        <dbReference type="SAM" id="MobiDB-lite"/>
    </source>
</evidence>
<evidence type="ECO:0000259" key="7">
    <source>
        <dbReference type="Pfam" id="PF02631"/>
    </source>
</evidence>
<dbReference type="NCBIfam" id="NF001061">
    <property type="entry name" value="PRK00117.5-1"/>
    <property type="match status" value="1"/>
</dbReference>
<comment type="subcellular location">
    <subcellularLocation>
        <location evidence="1 5">Cytoplasm</location>
    </subcellularLocation>
</comment>
<dbReference type="AlphaFoldDB" id="A0A499VUX4"/>
<dbReference type="PANTHER" id="PTHR33602">
    <property type="entry name" value="REGULATORY PROTEIN RECX FAMILY PROTEIN"/>
    <property type="match status" value="1"/>
</dbReference>
<evidence type="ECO:0000313" key="10">
    <source>
        <dbReference type="EMBL" id="BBJ50287.1"/>
    </source>
</evidence>
<dbReference type="InterPro" id="IPR053925">
    <property type="entry name" value="RecX_HTH_3rd"/>
</dbReference>
<feature type="compositionally biased region" description="Basic and acidic residues" evidence="6">
    <location>
        <begin position="92"/>
        <end position="107"/>
    </location>
</feature>
<feature type="region of interest" description="Disordered" evidence="6">
    <location>
        <begin position="1"/>
        <end position="153"/>
    </location>
</feature>
<evidence type="ECO:0000256" key="2">
    <source>
        <dbReference type="ARBA" id="ARBA00009695"/>
    </source>
</evidence>
<feature type="domain" description="RecX second three-helical" evidence="7">
    <location>
        <begin position="202"/>
        <end position="242"/>
    </location>
</feature>
<evidence type="ECO:0000259" key="8">
    <source>
        <dbReference type="Pfam" id="PF21981"/>
    </source>
</evidence>
<feature type="compositionally biased region" description="Gly residues" evidence="6">
    <location>
        <begin position="108"/>
        <end position="117"/>
    </location>
</feature>
<evidence type="ECO:0000256" key="3">
    <source>
        <dbReference type="ARBA" id="ARBA00018111"/>
    </source>
</evidence>
<feature type="compositionally biased region" description="Basic and acidic residues" evidence="6">
    <location>
        <begin position="142"/>
        <end position="153"/>
    </location>
</feature>
<evidence type="ECO:0000256" key="5">
    <source>
        <dbReference type="HAMAP-Rule" id="MF_01114"/>
    </source>
</evidence>
<feature type="domain" description="RecX first three-helical" evidence="9">
    <location>
        <begin position="156"/>
        <end position="194"/>
    </location>
</feature>
<evidence type="ECO:0000256" key="4">
    <source>
        <dbReference type="ARBA" id="ARBA00022490"/>
    </source>
</evidence>
<feature type="domain" description="RecX third three-helical" evidence="8">
    <location>
        <begin position="251"/>
        <end position="295"/>
    </location>
</feature>
<dbReference type="Pfam" id="PF02631">
    <property type="entry name" value="RecX_HTH2"/>
    <property type="match status" value="1"/>
</dbReference>
<feature type="compositionally biased region" description="Acidic residues" evidence="6">
    <location>
        <begin position="34"/>
        <end position="45"/>
    </location>
</feature>
<sequence length="509" mass="53806">MTRRTDWAEYAYPVAPQGRGSGADGRSVGGGDGAYDEGEPYDDEASGAHGVYGAHGVSGTTREAYGAGGTYGGDADGDGSQSRGSRSRRGGRHGDGGFRGDRGEGASRDGGGAQGGRGRGRRRGFGEPAGDPQDGGAPASSRAEKGEPPGDPAERARAICLRLLTGTPRTRKQLADALRKREIPEDVADEVLSRFEEVGLINDSAFADAWVESRHHGRGLARRALARELRTKGVDSTLIDEAVGQLDSEQEEATARELVARKLRSTRGLDRDKRLRRLAGMLARKGYSEGMALRVVRQALEEEGEDTEGLGTRGSDAGGQRGREGEGGRPLLKRAPDRGPPSRCLPSAPMAHDVDALALFGLGRHREPGRLPCLEAAHQVRCPVQAQLAQGRGGQARRVALIADDHDAQVVAGGLGGAVAALGVEAPLQFVAFDDQRAGDQTVAVAQGRVPDVDQQGIAGQRGLVRVRRLHPVETLPDLFQQLVDTYGTFMGRAHCQSSGRSTCSRRST</sequence>
<feature type="region of interest" description="Disordered" evidence="6">
    <location>
        <begin position="301"/>
        <end position="348"/>
    </location>
</feature>
<dbReference type="GO" id="GO:0006282">
    <property type="term" value="P:regulation of DNA repair"/>
    <property type="evidence" value="ECO:0007669"/>
    <property type="project" value="UniProtKB-UniRule"/>
</dbReference>
<comment type="function">
    <text evidence="5">Modulates RecA activity.</text>
</comment>
<gene>
    <name evidence="5" type="primary">recX</name>
    <name evidence="10" type="ORF">SAVMC3_29160</name>
</gene>
<proteinExistence type="inferred from homology"/>
<dbReference type="InterPro" id="IPR053926">
    <property type="entry name" value="RecX_HTH_1st"/>
</dbReference>
<dbReference type="Pfam" id="PF21982">
    <property type="entry name" value="RecX_HTH1"/>
    <property type="match status" value="1"/>
</dbReference>
<accession>A0A499VUX4</accession>
<dbReference type="GO" id="GO:0005737">
    <property type="term" value="C:cytoplasm"/>
    <property type="evidence" value="ECO:0007669"/>
    <property type="project" value="UniProtKB-SubCell"/>
</dbReference>
<evidence type="ECO:0000256" key="1">
    <source>
        <dbReference type="ARBA" id="ARBA00004496"/>
    </source>
</evidence>
<keyword evidence="4 5" id="KW-0963">Cytoplasm</keyword>
<organism evidence="10">
    <name type="scientific">Streptomyces avermitilis</name>
    <dbReference type="NCBI Taxonomy" id="33903"/>
    <lineage>
        <taxon>Bacteria</taxon>
        <taxon>Bacillati</taxon>
        <taxon>Actinomycetota</taxon>
        <taxon>Actinomycetes</taxon>
        <taxon>Kitasatosporales</taxon>
        <taxon>Streptomycetaceae</taxon>
        <taxon>Streptomyces</taxon>
    </lineage>
</organism>
<name>A0A499VUX4_STRAX</name>
<dbReference type="InterPro" id="IPR053924">
    <property type="entry name" value="RecX_HTH_2nd"/>
</dbReference>
<reference evidence="10" key="1">
    <citation type="submission" date="2019-04" db="EMBL/GenBank/DDBJ databases">
        <title>Draft genome sequences of Streptomyces avermitilis MC3.</title>
        <authorList>
            <person name="Komaki H."/>
            <person name="Tamura T."/>
            <person name="Hosoyama A."/>
        </authorList>
    </citation>
    <scope>NUCLEOTIDE SEQUENCE</scope>
    <source>
        <strain evidence="10">MC3</strain>
    </source>
</reference>
<dbReference type="HAMAP" id="MF_01114">
    <property type="entry name" value="RecX"/>
    <property type="match status" value="1"/>
</dbReference>
<dbReference type="Pfam" id="PF21981">
    <property type="entry name" value="RecX_HTH3"/>
    <property type="match status" value="1"/>
</dbReference>
<feature type="compositionally biased region" description="Gly residues" evidence="6">
    <location>
        <begin position="19"/>
        <end position="33"/>
    </location>
</feature>
<dbReference type="EMBL" id="AP019621">
    <property type="protein sequence ID" value="BBJ50287.1"/>
    <property type="molecule type" value="Genomic_DNA"/>
</dbReference>
<comment type="similarity">
    <text evidence="2 5">Belongs to the RecX family.</text>
</comment>
<dbReference type="Gene3D" id="1.10.10.10">
    <property type="entry name" value="Winged helix-like DNA-binding domain superfamily/Winged helix DNA-binding domain"/>
    <property type="match status" value="2"/>
</dbReference>
<dbReference type="InterPro" id="IPR036388">
    <property type="entry name" value="WH-like_DNA-bd_sf"/>
</dbReference>